<evidence type="ECO:0000313" key="2">
    <source>
        <dbReference type="Proteomes" id="UP001143910"/>
    </source>
</evidence>
<dbReference type="Proteomes" id="UP001143910">
    <property type="component" value="Unassembled WGS sequence"/>
</dbReference>
<reference evidence="1" key="1">
    <citation type="submission" date="2022-08" db="EMBL/GenBank/DDBJ databases">
        <title>Genome Sequence of Lecanicillium fungicola.</title>
        <authorList>
            <person name="Buettner E."/>
        </authorList>
    </citation>
    <scope>NUCLEOTIDE SEQUENCE</scope>
    <source>
        <strain evidence="1">Babe33</strain>
    </source>
</reference>
<evidence type="ECO:0000313" key="1">
    <source>
        <dbReference type="EMBL" id="KAJ2979271.1"/>
    </source>
</evidence>
<dbReference type="EMBL" id="JANJQO010000299">
    <property type="protein sequence ID" value="KAJ2979271.1"/>
    <property type="molecule type" value="Genomic_DNA"/>
</dbReference>
<gene>
    <name evidence="1" type="ORF">NQ176_g3357</name>
</gene>
<accession>A0ACC1NL71</accession>
<protein>
    <submittedName>
        <fullName evidence="1">Uncharacterized protein</fullName>
    </submittedName>
</protein>
<comment type="caution">
    <text evidence="1">The sequence shown here is derived from an EMBL/GenBank/DDBJ whole genome shotgun (WGS) entry which is preliminary data.</text>
</comment>
<sequence>MVMAATPNPHTTRWFAGLFRECSQSLQQWETLAESRLAECDHLRCTIQTLQRQKRDMAAEKAFNDRLIAEQAALIRDLASNRRGAPALEIRSHDRGPEHVPPRPRTPWPSSTAATSPTVCELDKSVEEAKPIVSPVVIFPVTAAIGRSEDMALNQNWTARKPSVRFWPHLATSASTFPMASKGELAASEQTVDFHHVVDSAANKSAGKKQPARVYMDTHPLHDYEPLRTLVDRVRNATLSSLAHFAKLHHNNLVTPIAFYCVADDVYVVYEDQGEILDWNVETYMEPMVRAANLGYVADEFATLACKVGLESAPMVAAVLARYMMEQSTMIMPPPCSGRSIQTPWSDQVVVMDVLYSLKGSRTVFHGVRAVNTNLQWDWPDIVSLLWVVEQDDDTTLRLAPEWEQPPRISVDKLSCDIELVLGDYQSAAGNTYLAVKWRDHDCPTWEREEDVMAWEFWEHGQHQDKLMYSGVVAECGHSIKRVPDDRKNGDILVNDKGSATKENLSKTLGRPIATKIQMKIQMKTTVYVLLAVLGVSHGHMQMSWPPALRSKFNLHTTDIDYDMTAPLHADGSDFPCKGYHSLLDTQQGVSVVSWEPGQTYNFSLAGTATHGGGSCQASLSFDRGHT</sequence>
<name>A0ACC1NL71_9HYPO</name>
<organism evidence="1 2">
    <name type="scientific">Zarea fungicola</name>
    <dbReference type="NCBI Taxonomy" id="93591"/>
    <lineage>
        <taxon>Eukaryota</taxon>
        <taxon>Fungi</taxon>
        <taxon>Dikarya</taxon>
        <taxon>Ascomycota</taxon>
        <taxon>Pezizomycotina</taxon>
        <taxon>Sordariomycetes</taxon>
        <taxon>Hypocreomycetidae</taxon>
        <taxon>Hypocreales</taxon>
        <taxon>Cordycipitaceae</taxon>
        <taxon>Zarea</taxon>
    </lineage>
</organism>
<proteinExistence type="predicted"/>
<keyword evidence="2" id="KW-1185">Reference proteome</keyword>